<dbReference type="STRING" id="983967.A0A1E4T8C8"/>
<organism evidence="9 10">
    <name type="scientific">[Candida] arabinofermentans NRRL YB-2248</name>
    <dbReference type="NCBI Taxonomy" id="983967"/>
    <lineage>
        <taxon>Eukaryota</taxon>
        <taxon>Fungi</taxon>
        <taxon>Dikarya</taxon>
        <taxon>Ascomycota</taxon>
        <taxon>Saccharomycotina</taxon>
        <taxon>Pichiomycetes</taxon>
        <taxon>Pichiales</taxon>
        <taxon>Pichiaceae</taxon>
        <taxon>Ogataea</taxon>
        <taxon>Ogataea/Candida clade</taxon>
    </lineage>
</organism>
<dbReference type="PANTHER" id="PTHR22950:SF530">
    <property type="entry name" value="VACUOLAR AMINO ACID TRANSPORTER 3"/>
    <property type="match status" value="1"/>
</dbReference>
<comment type="similarity">
    <text evidence="2">Belongs to the amino acid/polyamine transporter 2 family.</text>
</comment>
<dbReference type="PANTHER" id="PTHR22950">
    <property type="entry name" value="AMINO ACID TRANSPORTER"/>
    <property type="match status" value="1"/>
</dbReference>
<feature type="transmembrane region" description="Helical" evidence="7">
    <location>
        <begin position="882"/>
        <end position="900"/>
    </location>
</feature>
<feature type="transmembrane region" description="Helical" evidence="7">
    <location>
        <begin position="540"/>
        <end position="564"/>
    </location>
</feature>
<gene>
    <name evidence="9" type="ORF">CANARDRAFT_26163</name>
</gene>
<evidence type="ECO:0000256" key="4">
    <source>
        <dbReference type="ARBA" id="ARBA00022989"/>
    </source>
</evidence>
<dbReference type="Proteomes" id="UP000094801">
    <property type="component" value="Unassembled WGS sequence"/>
</dbReference>
<feature type="transmembrane region" description="Helical" evidence="7">
    <location>
        <begin position="906"/>
        <end position="929"/>
    </location>
</feature>
<keyword evidence="3 7" id="KW-0812">Transmembrane</keyword>
<feature type="transmembrane region" description="Helical" evidence="7">
    <location>
        <begin position="727"/>
        <end position="747"/>
    </location>
</feature>
<keyword evidence="4 7" id="KW-1133">Transmembrane helix</keyword>
<feature type="region of interest" description="Disordered" evidence="6">
    <location>
        <begin position="270"/>
        <end position="297"/>
    </location>
</feature>
<evidence type="ECO:0000259" key="8">
    <source>
        <dbReference type="Pfam" id="PF01490"/>
    </source>
</evidence>
<feature type="transmembrane region" description="Helical" evidence="7">
    <location>
        <begin position="767"/>
        <end position="791"/>
    </location>
</feature>
<feature type="region of interest" description="Disordered" evidence="6">
    <location>
        <begin position="393"/>
        <end position="456"/>
    </location>
</feature>
<reference evidence="10" key="1">
    <citation type="submission" date="2016-04" db="EMBL/GenBank/DDBJ databases">
        <title>Comparative genomics of biotechnologically important yeasts.</title>
        <authorList>
            <consortium name="DOE Joint Genome Institute"/>
            <person name="Riley R."/>
            <person name="Haridas S."/>
            <person name="Wolfe K.H."/>
            <person name="Lopes M.R."/>
            <person name="Hittinger C.T."/>
            <person name="Goker M."/>
            <person name="Salamov A."/>
            <person name="Wisecaver J."/>
            <person name="Long T.M."/>
            <person name="Aerts A.L."/>
            <person name="Barry K."/>
            <person name="Choi C."/>
            <person name="Clum A."/>
            <person name="Coughlan A.Y."/>
            <person name="Deshpande S."/>
            <person name="Douglass A.P."/>
            <person name="Hanson S.J."/>
            <person name="Klenk H.-P."/>
            <person name="Labutti K."/>
            <person name="Lapidus A."/>
            <person name="Lindquist E."/>
            <person name="Lipzen A."/>
            <person name="Meier-Kolthoff J.P."/>
            <person name="Ohm R.A."/>
            <person name="Otillar R.P."/>
            <person name="Pangilinan J."/>
            <person name="Peng Y."/>
            <person name="Rokas A."/>
            <person name="Rosa C.A."/>
            <person name="Scheuner C."/>
            <person name="Sibirny A.A."/>
            <person name="Slot J.C."/>
            <person name="Stielow J.B."/>
            <person name="Sun H."/>
            <person name="Kurtzman C.P."/>
            <person name="Blackwell M."/>
            <person name="Grigoriev I.V."/>
            <person name="Jeffries T.W."/>
        </authorList>
    </citation>
    <scope>NUCLEOTIDE SEQUENCE [LARGE SCALE GENOMIC DNA]</scope>
    <source>
        <strain evidence="10">NRRL YB-2248</strain>
    </source>
</reference>
<evidence type="ECO:0000313" key="10">
    <source>
        <dbReference type="Proteomes" id="UP000094801"/>
    </source>
</evidence>
<evidence type="ECO:0000256" key="7">
    <source>
        <dbReference type="SAM" id="Phobius"/>
    </source>
</evidence>
<dbReference type="GO" id="GO:0005302">
    <property type="term" value="F:L-tyrosine transmembrane transporter activity"/>
    <property type="evidence" value="ECO:0007669"/>
    <property type="project" value="TreeGrafter"/>
</dbReference>
<evidence type="ECO:0000313" key="9">
    <source>
        <dbReference type="EMBL" id="ODV87993.1"/>
    </source>
</evidence>
<evidence type="ECO:0000256" key="6">
    <source>
        <dbReference type="SAM" id="MobiDB-lite"/>
    </source>
</evidence>
<dbReference type="InterPro" id="IPR013057">
    <property type="entry name" value="AA_transpt_TM"/>
</dbReference>
<name>A0A1E4T8C8_9ASCO</name>
<sequence>MSTPPVNINNSLLQESSLSKMRRNHSGHYSNGAVGAKSFKQTETENVFQNGNFSAKYFKRDSVASSSPRGNFAAQNRLQDISSSSVIKSNNFEIDQESLDNGRVATSDVESSKPLTITGGFADLSTSTSIPVELSASSSSLGAQIGTTLANAHPNRNRRQSILSSMISSSVTGSTTTKLPGYLRSDATARSISASPIPDQTNVEVDVVNPDPHVVEIVERHLASGSESGVPSSSKHNLDPAGGDFDSLKLQGGDMTRGIYNWVNEQKDTTSSLRRVASSGSLSLASRSRRGSGASAVADIPDNDFMTAGEIQIPGGFRRSYIASKHRESKMDEFRNQLGEEVNETGQVQNHAQRLSKKKPKTRLARPNFFTNNFIEFLTIYGHFAGEDLREEHAGDDDDAASAVGEYNDDESMITSEMETSESDASENEDEPLIPDDHDIPPQLYPTISPTKQYQTGRRGRLSNLSFSSTPPAASNSSLQYQLLAGSKKMLNKRKNAFKNKSASEGKSGKKISSGKALLLLMKAFVGTGVVFLPKSFANGGLLFCNVMLVFFSVMTYYCFIVLIKSTSKGRVSGYGDIGLKTYGPVFQFLILISLALSQLGFSSTYTVFVAENLRELMKTLSSQEYGIGIFMVAQLLVFLPLSLTRNIGKLSFTALIADAFILLGLVYIFTCSSTHLVTNGVSPKISMFKEDTWTLFIGTAVFSYEGVGLLIPIQESMANPKDFNRLLLLVMGIVTLIFVTLSSISYMSYGDDVKTVILMNFPRNKLALVIQLCYAIAILLSTPLQLFPAIKIFENYLFHKNRQPWKNKIRRDSEARSIASSHEYQSSIDAGLSGGSFRDYGSIRESSPLRFGPTSSDLADTVNEEGVMSGKSDTFIKWMKNVVRVTVVLGMCFAGYLGSSDLDRFVSLIGSFTCIPLIYIYPPLLYLKSYKNEISQGTKVLNWSIFTLGVGLMSYTSFQTISTWIAE</sequence>
<comment type="subcellular location">
    <subcellularLocation>
        <location evidence="1">Membrane</location>
        <topology evidence="1">Multi-pass membrane protein</topology>
    </subcellularLocation>
</comment>
<dbReference type="GO" id="GO:0005774">
    <property type="term" value="C:vacuolar membrane"/>
    <property type="evidence" value="ECO:0007669"/>
    <property type="project" value="TreeGrafter"/>
</dbReference>
<feature type="compositionally biased region" description="Acidic residues" evidence="6">
    <location>
        <begin position="419"/>
        <end position="434"/>
    </location>
</feature>
<protein>
    <recommendedName>
        <fullName evidence="8">Amino acid transporter transmembrane domain-containing protein</fullName>
    </recommendedName>
</protein>
<evidence type="ECO:0000256" key="5">
    <source>
        <dbReference type="ARBA" id="ARBA00023136"/>
    </source>
</evidence>
<evidence type="ECO:0000256" key="1">
    <source>
        <dbReference type="ARBA" id="ARBA00004141"/>
    </source>
</evidence>
<keyword evidence="5 7" id="KW-0472">Membrane</keyword>
<feature type="transmembrane region" description="Helical" evidence="7">
    <location>
        <begin position="585"/>
        <end position="606"/>
    </location>
</feature>
<feature type="transmembrane region" description="Helical" evidence="7">
    <location>
        <begin position="694"/>
        <end position="715"/>
    </location>
</feature>
<dbReference type="AlphaFoldDB" id="A0A1E4T8C8"/>
<feature type="transmembrane region" description="Helical" evidence="7">
    <location>
        <begin position="651"/>
        <end position="670"/>
    </location>
</feature>
<evidence type="ECO:0000256" key="3">
    <source>
        <dbReference type="ARBA" id="ARBA00022692"/>
    </source>
</evidence>
<feature type="compositionally biased region" description="Polar residues" evidence="6">
    <location>
        <begin position="446"/>
        <end position="456"/>
    </location>
</feature>
<proteinExistence type="inferred from homology"/>
<feature type="transmembrane region" description="Helical" evidence="7">
    <location>
        <begin position="626"/>
        <end position="644"/>
    </location>
</feature>
<feature type="region of interest" description="Disordered" evidence="6">
    <location>
        <begin position="222"/>
        <end position="250"/>
    </location>
</feature>
<dbReference type="EMBL" id="KV453847">
    <property type="protein sequence ID" value="ODV87993.1"/>
    <property type="molecule type" value="Genomic_DNA"/>
</dbReference>
<evidence type="ECO:0000256" key="2">
    <source>
        <dbReference type="ARBA" id="ARBA00008066"/>
    </source>
</evidence>
<feature type="transmembrane region" description="Helical" evidence="7">
    <location>
        <begin position="941"/>
        <end position="959"/>
    </location>
</feature>
<feature type="domain" description="Amino acid transporter transmembrane" evidence="8">
    <location>
        <begin position="511"/>
        <end position="962"/>
    </location>
</feature>
<dbReference type="OrthoDB" id="1684102at2759"/>
<accession>A0A1E4T8C8</accession>
<keyword evidence="10" id="KW-1185">Reference proteome</keyword>
<dbReference type="Pfam" id="PF01490">
    <property type="entry name" value="Aa_trans"/>
    <property type="match status" value="1"/>
</dbReference>
<feature type="compositionally biased region" description="Low complexity" evidence="6">
    <location>
        <begin position="271"/>
        <end position="297"/>
    </location>
</feature>
<feature type="compositionally biased region" description="Low complexity" evidence="6">
    <location>
        <begin position="224"/>
        <end position="234"/>
    </location>
</feature>